<dbReference type="InterPro" id="IPR002921">
    <property type="entry name" value="Fungal_lipase-type"/>
</dbReference>
<evidence type="ECO:0000256" key="1">
    <source>
        <dbReference type="ARBA" id="ARBA00013279"/>
    </source>
</evidence>
<dbReference type="Gene3D" id="3.40.50.1820">
    <property type="entry name" value="alpha/beta hydrolase"/>
    <property type="match status" value="1"/>
</dbReference>
<evidence type="ECO:0000259" key="5">
    <source>
        <dbReference type="Pfam" id="PF01764"/>
    </source>
</evidence>
<dbReference type="InterPro" id="IPR029058">
    <property type="entry name" value="AB_hydrolase_fold"/>
</dbReference>
<dbReference type="GO" id="GO:0004806">
    <property type="term" value="F:triacylglycerol lipase activity"/>
    <property type="evidence" value="ECO:0007669"/>
    <property type="project" value="UniProtKB-EC"/>
</dbReference>
<evidence type="ECO:0000256" key="2">
    <source>
        <dbReference type="ARBA" id="ARBA00022729"/>
    </source>
</evidence>
<sequence>MILFFFLLICVGLSSPLLNRVGTGVNRMIGGSDEAYQSHETVAVSSGLEKRMTRYMWYNTVAPCVPKRLQHPFKCEAQGCTKVGTQTELVDVFTHSGDVLDVFTDRTISGFLALDHKNKEILLVLRGTQDANDWVTDLRLRLVPLEASHLDAPSIGCHGCQVNVGFLEAYQHTWRVVDSTIRDLKKRYPNYQLVLTGHSLGGTAAILFGLNYKLNGLHPTVFTAGAPAIGNKQFANFADQVFWGSSNPDTLSVPENRLCFLRLTHRGDLIPRFPFWGGYQQMSGEIFINDIRGIYPPLSSLRRCNGQQNNRCSFGDQNRQLEMNFRPHSAYLVPGSECSFSNREGHIGRGGAGDMVNAMDTANTTEDTTDTTEMDPGLLAVEIPVVAGPV</sequence>
<evidence type="ECO:0000313" key="6">
    <source>
        <dbReference type="EMBL" id="CDX09902.1"/>
    </source>
</evidence>
<dbReference type="InterPro" id="IPR051299">
    <property type="entry name" value="AB_hydrolase_lip/est"/>
</dbReference>
<keyword evidence="3" id="KW-0378">Hydrolase</keyword>
<feature type="chain" id="PRO_5001730192" description="triacylglycerol lipase" evidence="4">
    <location>
        <begin position="17"/>
        <end position="390"/>
    </location>
</feature>
<dbReference type="SUPFAM" id="SSF53474">
    <property type="entry name" value="alpha/beta-Hydrolases"/>
    <property type="match status" value="1"/>
</dbReference>
<proteinExistence type="predicted"/>
<name>A0A078BNR5_9ASCO</name>
<dbReference type="CDD" id="cd00519">
    <property type="entry name" value="Lipase_3"/>
    <property type="match status" value="1"/>
</dbReference>
<organism evidence="6">
    <name type="scientific">Yarrowia alimentaria</name>
    <dbReference type="NCBI Taxonomy" id="479092"/>
    <lineage>
        <taxon>Eukaryota</taxon>
        <taxon>Fungi</taxon>
        <taxon>Dikarya</taxon>
        <taxon>Ascomycota</taxon>
        <taxon>Saccharomycotina</taxon>
        <taxon>Dipodascomycetes</taxon>
        <taxon>Dipodascales</taxon>
        <taxon>Dipodascales incertae sedis</taxon>
        <taxon>Yarrowia</taxon>
    </lineage>
</organism>
<keyword evidence="2 4" id="KW-0732">Signal</keyword>
<feature type="domain" description="Fungal lipase-type" evidence="5">
    <location>
        <begin position="123"/>
        <end position="276"/>
    </location>
</feature>
<dbReference type="Pfam" id="PF01764">
    <property type="entry name" value="Lipase_3"/>
    <property type="match status" value="1"/>
</dbReference>
<gene>
    <name evidence="6" type="primary">LIP19</name>
</gene>
<dbReference type="PANTHER" id="PTHR46640:SF1">
    <property type="entry name" value="FUNGAL LIPASE-LIKE DOMAIN-CONTAINING PROTEIN-RELATED"/>
    <property type="match status" value="1"/>
</dbReference>
<feature type="signal peptide" evidence="4">
    <location>
        <begin position="1"/>
        <end position="16"/>
    </location>
</feature>
<dbReference type="EMBL" id="LM652736">
    <property type="protein sequence ID" value="CDX09902.1"/>
    <property type="molecule type" value="Genomic_DNA"/>
</dbReference>
<reference evidence="6" key="1">
    <citation type="submission" date="2014-06" db="EMBL/GenBank/DDBJ databases">
        <title>Evolutionary genomics: an efficient tool to explore enzyme diversity and guide their engineering.</title>
        <authorList>
            <person name="Meunchan M."/>
            <person name="Michely S."/>
            <person name="Devillers H."/>
            <person name="Nicaud J.-M."/>
            <person name="Marty A."/>
            <person name="Neuveglise C."/>
        </authorList>
    </citation>
    <scope>NUCLEOTIDE SEQUENCE</scope>
    <source>
        <strain evidence="6">CBS 10151</strain>
    </source>
</reference>
<dbReference type="AlphaFoldDB" id="A0A078BNR5"/>
<dbReference type="PANTHER" id="PTHR46640">
    <property type="entry name" value="TRIACYLGLYCEROL LIPASE, PUTATIVE (AFU_ORTHOLOGUE AFUA_6G06510)-RELATED"/>
    <property type="match status" value="1"/>
</dbReference>
<evidence type="ECO:0000256" key="4">
    <source>
        <dbReference type="SAM" id="SignalP"/>
    </source>
</evidence>
<evidence type="ECO:0000256" key="3">
    <source>
        <dbReference type="ARBA" id="ARBA00022801"/>
    </source>
</evidence>
<dbReference type="EC" id="3.1.1.3" evidence="1"/>
<dbReference type="GO" id="GO:0006629">
    <property type="term" value="P:lipid metabolic process"/>
    <property type="evidence" value="ECO:0007669"/>
    <property type="project" value="InterPro"/>
</dbReference>
<accession>A0A078BNR5</accession>
<protein>
    <recommendedName>
        <fullName evidence="1">triacylglycerol lipase</fullName>
        <ecNumber evidence="1">3.1.1.3</ecNumber>
    </recommendedName>
</protein>